<evidence type="ECO:0000256" key="2">
    <source>
        <dbReference type="RuleBase" id="RU361173"/>
    </source>
</evidence>
<sequence length="497" mass="52092">MSPSRTLIAAAVTAAVSATVLAITVWPSEAATAPVGGGVYTLASGASGKCIDVVGASADNSAPLVQAACSTTVSHLQWKAVAQANNRFNLANGNSGRCIDVPSSSTASGTQLQQYGCGDGTKANQLWTFAASTASAGKYLVRSVATGLCISDKDGSTAGNNPIVEEACADVARMQWSFTYVSGSTSGPTTPGATTGGGGRTWSNTADGFASTNGGTTGGAGGTTVTVTTYADLLRYATNSAAYTIRVNATITYPTYGYEIPVASNKTIIGAGRNGRIKAGGFFLGAGVHNVIIRNLTIGDTAVASDDPDDKDFDYDGIQMDTADHVWIDHNTFTNINDGYIDSRKDTSFVTVSWNQMGNHNKVFGIGWTDNVTARMTIHHNWLHDNNQRNPSADNLAYAHLYNNYLADITSYGNYSRGSTKMVLENSYFDHVTNPYYPDGTAQLKQSGSIVVNSSGKQQTSGSAFDPHSFYSYTLDPAADVPNLVRTYSGPQSTIGA</sequence>
<dbReference type="InterPro" id="IPR000772">
    <property type="entry name" value="Ricin_B_lectin"/>
</dbReference>
<dbReference type="Proteomes" id="UP001589608">
    <property type="component" value="Unassembled WGS sequence"/>
</dbReference>
<keyword evidence="7" id="KW-1185">Reference proteome</keyword>
<dbReference type="SMART" id="SM00458">
    <property type="entry name" value="RICIN"/>
    <property type="match status" value="1"/>
</dbReference>
<proteinExistence type="inferred from homology"/>
<dbReference type="PROSITE" id="PS50231">
    <property type="entry name" value="RICIN_B_LECTIN"/>
    <property type="match status" value="1"/>
</dbReference>
<evidence type="ECO:0000313" key="6">
    <source>
        <dbReference type="EMBL" id="MFB9445677.1"/>
    </source>
</evidence>
<dbReference type="PANTHER" id="PTHR31683">
    <property type="entry name" value="PECTATE LYASE 18-RELATED"/>
    <property type="match status" value="1"/>
</dbReference>
<dbReference type="SUPFAM" id="SSF50370">
    <property type="entry name" value="Ricin B-like lectins"/>
    <property type="match status" value="1"/>
</dbReference>
<reference evidence="6 7" key="1">
    <citation type="submission" date="2024-09" db="EMBL/GenBank/DDBJ databases">
        <authorList>
            <person name="Sun Q."/>
            <person name="Mori K."/>
        </authorList>
    </citation>
    <scope>NUCLEOTIDE SEQUENCE [LARGE SCALE GENOMIC DNA]</scope>
    <source>
        <strain evidence="6 7">JCM 3307</strain>
    </source>
</reference>
<dbReference type="Gene3D" id="2.80.10.50">
    <property type="match status" value="2"/>
</dbReference>
<evidence type="ECO:0000256" key="3">
    <source>
        <dbReference type="SAM" id="SignalP"/>
    </source>
</evidence>
<dbReference type="InterPro" id="IPR002022">
    <property type="entry name" value="Pec_lyase"/>
</dbReference>
<dbReference type="InterPro" id="IPR012334">
    <property type="entry name" value="Pectin_lyas_fold"/>
</dbReference>
<keyword evidence="2" id="KW-0119">Carbohydrate metabolism</keyword>
<evidence type="ECO:0000259" key="4">
    <source>
        <dbReference type="SMART" id="SM00458"/>
    </source>
</evidence>
<dbReference type="Gene3D" id="2.160.20.10">
    <property type="entry name" value="Single-stranded right-handed beta-helix, Pectin lyase-like"/>
    <property type="match status" value="1"/>
</dbReference>
<name>A0ABV5MA21_9ACTN</name>
<dbReference type="PANTHER" id="PTHR31683:SF18">
    <property type="entry name" value="PECTATE LYASE 21-RELATED"/>
    <property type="match status" value="1"/>
</dbReference>
<keyword evidence="2" id="KW-0964">Secreted</keyword>
<dbReference type="SMART" id="SM00656">
    <property type="entry name" value="Amb_all"/>
    <property type="match status" value="1"/>
</dbReference>
<feature type="signal peptide" evidence="3">
    <location>
        <begin position="1"/>
        <end position="22"/>
    </location>
</feature>
<comment type="subcellular location">
    <subcellularLocation>
        <location evidence="2">Secreted</location>
    </subcellularLocation>
</comment>
<evidence type="ECO:0000259" key="5">
    <source>
        <dbReference type="SMART" id="SM00656"/>
    </source>
</evidence>
<feature type="domain" description="Pectate lyase" evidence="5">
    <location>
        <begin position="220"/>
        <end position="435"/>
    </location>
</feature>
<feature type="chain" id="PRO_5046004837" evidence="3">
    <location>
        <begin position="23"/>
        <end position="497"/>
    </location>
</feature>
<keyword evidence="3" id="KW-0732">Signal</keyword>
<organism evidence="6 7">
    <name type="scientific">Dactylosporangium vinaceum</name>
    <dbReference type="NCBI Taxonomy" id="53362"/>
    <lineage>
        <taxon>Bacteria</taxon>
        <taxon>Bacillati</taxon>
        <taxon>Actinomycetota</taxon>
        <taxon>Actinomycetes</taxon>
        <taxon>Micromonosporales</taxon>
        <taxon>Micromonosporaceae</taxon>
        <taxon>Dactylosporangium</taxon>
    </lineage>
</organism>
<dbReference type="InterPro" id="IPR011050">
    <property type="entry name" value="Pectin_lyase_fold/virulence"/>
</dbReference>
<dbReference type="InterPro" id="IPR035992">
    <property type="entry name" value="Ricin_B-like_lectins"/>
</dbReference>
<feature type="domain" description="Ricin B lectin" evidence="4">
    <location>
        <begin position="37"/>
        <end position="179"/>
    </location>
</feature>
<dbReference type="Pfam" id="PF14200">
    <property type="entry name" value="RicinB_lectin_2"/>
    <property type="match status" value="2"/>
</dbReference>
<comment type="caution">
    <text evidence="6">The sequence shown here is derived from an EMBL/GenBank/DDBJ whole genome shotgun (WGS) entry which is preliminary data.</text>
</comment>
<protein>
    <submittedName>
        <fullName evidence="6">RICIN domain-containing protein</fullName>
    </submittedName>
</protein>
<dbReference type="CDD" id="cd00161">
    <property type="entry name" value="beta-trefoil_Ricin-like"/>
    <property type="match status" value="1"/>
</dbReference>
<dbReference type="EMBL" id="JBHMCA010000043">
    <property type="protein sequence ID" value="MFB9445677.1"/>
    <property type="molecule type" value="Genomic_DNA"/>
</dbReference>
<keyword evidence="2" id="KW-0624">Polysaccharide degradation</keyword>
<dbReference type="InterPro" id="IPR045032">
    <property type="entry name" value="PEL"/>
</dbReference>
<comment type="similarity">
    <text evidence="2">Belongs to the polysaccharide lyase 1 family.</text>
</comment>
<dbReference type="Pfam" id="PF00544">
    <property type="entry name" value="Pectate_lyase_4"/>
    <property type="match status" value="1"/>
</dbReference>
<evidence type="ECO:0000313" key="7">
    <source>
        <dbReference type="Proteomes" id="UP001589608"/>
    </source>
</evidence>
<dbReference type="SUPFAM" id="SSF51126">
    <property type="entry name" value="Pectin lyase-like"/>
    <property type="match status" value="1"/>
</dbReference>
<evidence type="ECO:0000256" key="1">
    <source>
        <dbReference type="ARBA" id="ARBA00023239"/>
    </source>
</evidence>
<gene>
    <name evidence="6" type="ORF">ACFFTR_21570</name>
</gene>
<dbReference type="RefSeq" id="WP_223093239.1">
    <property type="nucleotide sequence ID" value="NZ_CP061913.1"/>
</dbReference>
<keyword evidence="1 2" id="KW-0456">Lyase</keyword>
<accession>A0ABV5MA21</accession>